<gene>
    <name evidence="1" type="ORF">MG293_006048</name>
</gene>
<comment type="caution">
    <text evidence="1">The sequence shown here is derived from an EMBL/GenBank/DDBJ whole genome shotgun (WGS) entry which is preliminary data.</text>
</comment>
<protein>
    <submittedName>
        <fullName evidence="1">Uncharacterized protein</fullName>
    </submittedName>
</protein>
<evidence type="ECO:0000313" key="2">
    <source>
        <dbReference type="Proteomes" id="UP001214576"/>
    </source>
</evidence>
<sequence length="253" mass="28028">MAPRLVRLTGMQFIMKMGPLTPGKGMALQSLHNMAREPTHPTGTLVKDPAEIYLQVKDSSLFGLEINDLLSSGLISILHEFLLTVLRLHSAGQAFVAGKSTEQFQGSACGSITKLAASDSVPRLDEKWQYTREKVQSDMSYCKPSTVSHRTSKCRFEYASNTLRSHPAAADMGGVCLPEPSPELCCWSYLTPRKTQNSASGSPMRHPPHHKATVKILLLSWSDERWYSEGHSQLQTLVCKAYPSLLRGHLPKH</sequence>
<proteinExistence type="predicted"/>
<accession>A0AAD4UEK0</accession>
<keyword evidence="2" id="KW-1185">Reference proteome</keyword>
<evidence type="ECO:0000313" key="1">
    <source>
        <dbReference type="EMBL" id="KAI4543254.1"/>
    </source>
</evidence>
<reference evidence="1" key="1">
    <citation type="submission" date="2022-03" db="EMBL/GenBank/DDBJ databases">
        <title>Genomic analyses of argali, domestic sheep and their hybrids provide insights into chromosomal evolution, heterosis and genetic basis of agronomic traits.</title>
        <authorList>
            <person name="Li M."/>
        </authorList>
    </citation>
    <scope>NUCLEOTIDE SEQUENCE</scope>
    <source>
        <strain evidence="1">CAU-MHL-2022a</strain>
        <tissue evidence="1">Skin</tissue>
    </source>
</reference>
<name>A0AAD4UEK0_OVIAM</name>
<dbReference type="Proteomes" id="UP001214576">
    <property type="component" value="Unassembled WGS sequence"/>
</dbReference>
<dbReference type="AlphaFoldDB" id="A0AAD4UEK0"/>
<dbReference type="EMBL" id="JAKZEL010000005">
    <property type="protein sequence ID" value="KAI4543254.1"/>
    <property type="molecule type" value="Genomic_DNA"/>
</dbReference>
<organism evidence="1 2">
    <name type="scientific">Ovis ammon polii</name>
    <dbReference type="NCBI Taxonomy" id="230172"/>
    <lineage>
        <taxon>Eukaryota</taxon>
        <taxon>Metazoa</taxon>
        <taxon>Chordata</taxon>
        <taxon>Craniata</taxon>
        <taxon>Vertebrata</taxon>
        <taxon>Euteleostomi</taxon>
        <taxon>Mammalia</taxon>
        <taxon>Eutheria</taxon>
        <taxon>Laurasiatheria</taxon>
        <taxon>Artiodactyla</taxon>
        <taxon>Ruminantia</taxon>
        <taxon>Pecora</taxon>
        <taxon>Bovidae</taxon>
        <taxon>Caprinae</taxon>
        <taxon>Ovis</taxon>
    </lineage>
</organism>